<dbReference type="PRINTS" id="PR01821">
    <property type="entry name" value="DAPIT"/>
</dbReference>
<evidence type="ECO:0000313" key="7">
    <source>
        <dbReference type="EnsemblMetazoa" id="MESCA012705-PA"/>
    </source>
</evidence>
<accession>T1H7G8</accession>
<sequence length="50" mass="5157">MAGADGAEKLTGLSKIFNGTTMAGRANVAKATYGAVALIIAYNMLKPKKK</sequence>
<evidence type="ECO:0000256" key="6">
    <source>
        <dbReference type="SAM" id="Phobius"/>
    </source>
</evidence>
<evidence type="ECO:0000256" key="4">
    <source>
        <dbReference type="ARBA" id="ARBA00023128"/>
    </source>
</evidence>
<evidence type="ECO:0000256" key="1">
    <source>
        <dbReference type="ARBA" id="ARBA00004304"/>
    </source>
</evidence>
<organism evidence="7 8">
    <name type="scientific">Megaselia scalaris</name>
    <name type="common">Humpbacked fly</name>
    <name type="synonym">Phora scalaris</name>
    <dbReference type="NCBI Taxonomy" id="36166"/>
    <lineage>
        <taxon>Eukaryota</taxon>
        <taxon>Metazoa</taxon>
        <taxon>Ecdysozoa</taxon>
        <taxon>Arthropoda</taxon>
        <taxon>Hexapoda</taxon>
        <taxon>Insecta</taxon>
        <taxon>Pterygota</taxon>
        <taxon>Neoptera</taxon>
        <taxon>Endopterygota</taxon>
        <taxon>Diptera</taxon>
        <taxon>Brachycera</taxon>
        <taxon>Muscomorpha</taxon>
        <taxon>Platypezoidea</taxon>
        <taxon>Phoridae</taxon>
        <taxon>Megaseliini</taxon>
        <taxon>Megaselia</taxon>
    </lineage>
</organism>
<keyword evidence="8" id="KW-1185">Reference proteome</keyword>
<protein>
    <recommendedName>
        <fullName evidence="9">Up-regulated during skeletal muscle growth protein 5</fullName>
    </recommendedName>
</protein>
<keyword evidence="2 6" id="KW-0812">Transmembrane</keyword>
<dbReference type="EnsemblMetazoa" id="MESCA012705-RA">
    <property type="protein sequence ID" value="MESCA012705-PA"/>
    <property type="gene ID" value="MESCA012705"/>
</dbReference>
<dbReference type="GO" id="GO:0031966">
    <property type="term" value="C:mitochondrial membrane"/>
    <property type="evidence" value="ECO:0007669"/>
    <property type="project" value="UniProtKB-SubCell"/>
</dbReference>
<dbReference type="PANTHER" id="PTHR34038">
    <property type="entry name" value="ATP SYNTHASE MEMBRANE SUBUNIT DAPIT, MITOCHONDRIAL"/>
    <property type="match status" value="1"/>
</dbReference>
<dbReference type="Pfam" id="PF14960">
    <property type="entry name" value="ATP_synth_reg"/>
    <property type="match status" value="1"/>
</dbReference>
<proteinExistence type="predicted"/>
<dbReference type="OMA" id="QRKNMAG"/>
<feature type="transmembrane region" description="Helical" evidence="6">
    <location>
        <begin position="28"/>
        <end position="45"/>
    </location>
</feature>
<dbReference type="PANTHER" id="PTHR34038:SF1">
    <property type="entry name" value="ATP SYNTHASE MEMBRANE SUBUNIT K, MITOCHONDRIAL"/>
    <property type="match status" value="1"/>
</dbReference>
<reference evidence="7" key="2">
    <citation type="submission" date="2015-06" db="UniProtKB">
        <authorList>
            <consortium name="EnsemblMetazoa"/>
        </authorList>
    </citation>
    <scope>IDENTIFICATION</scope>
</reference>
<name>T1H7G8_MEGSC</name>
<evidence type="ECO:0000256" key="5">
    <source>
        <dbReference type="ARBA" id="ARBA00023136"/>
    </source>
</evidence>
<dbReference type="STRING" id="36166.T1H7G8"/>
<evidence type="ECO:0000256" key="3">
    <source>
        <dbReference type="ARBA" id="ARBA00022989"/>
    </source>
</evidence>
<dbReference type="Proteomes" id="UP000015102">
    <property type="component" value="Unassembled WGS sequence"/>
</dbReference>
<dbReference type="InterPro" id="IPR009125">
    <property type="entry name" value="ATPMK"/>
</dbReference>
<dbReference type="HOGENOM" id="CLU_209345_0_0_1"/>
<keyword evidence="3 6" id="KW-1133">Transmembrane helix</keyword>
<reference evidence="8" key="1">
    <citation type="submission" date="2013-02" db="EMBL/GenBank/DDBJ databases">
        <authorList>
            <person name="Hughes D."/>
        </authorList>
    </citation>
    <scope>NUCLEOTIDE SEQUENCE</scope>
    <source>
        <strain>Durham</strain>
        <strain evidence="8">NC isolate 2 -- Noor lab</strain>
    </source>
</reference>
<keyword evidence="5 6" id="KW-0472">Membrane</keyword>
<dbReference type="AlphaFoldDB" id="T1H7G8"/>
<keyword evidence="4" id="KW-0496">Mitochondrion</keyword>
<evidence type="ECO:0000256" key="2">
    <source>
        <dbReference type="ARBA" id="ARBA00022692"/>
    </source>
</evidence>
<comment type="subcellular location">
    <subcellularLocation>
        <location evidence="1">Mitochondrion membrane</location>
        <topology evidence="1">Single-pass membrane protein</topology>
    </subcellularLocation>
</comment>
<evidence type="ECO:0008006" key="9">
    <source>
        <dbReference type="Google" id="ProtNLM"/>
    </source>
</evidence>
<evidence type="ECO:0000313" key="8">
    <source>
        <dbReference type="Proteomes" id="UP000015102"/>
    </source>
</evidence>